<dbReference type="InterPro" id="IPR002528">
    <property type="entry name" value="MATE_fam"/>
</dbReference>
<gene>
    <name evidence="9" type="primary">SLC47A1</name>
</gene>
<feature type="region of interest" description="Disordered" evidence="7">
    <location>
        <begin position="1"/>
        <end position="20"/>
    </location>
</feature>
<feature type="compositionally biased region" description="Pro residues" evidence="7">
    <location>
        <begin position="7"/>
        <end position="18"/>
    </location>
</feature>
<evidence type="ECO:0000313" key="9">
    <source>
        <dbReference type="RefSeq" id="XP_060541609.1"/>
    </source>
</evidence>
<feature type="transmembrane region" description="Helical" evidence="6">
    <location>
        <begin position="158"/>
        <end position="175"/>
    </location>
</feature>
<proteinExistence type="inferred from homology"/>
<dbReference type="CDD" id="cd13132">
    <property type="entry name" value="MATE_eukaryotic"/>
    <property type="match status" value="1"/>
</dbReference>
<dbReference type="InterPro" id="IPR045069">
    <property type="entry name" value="MATE_euk"/>
</dbReference>
<name>A0ABM3YZR2_PANGU</name>
<feature type="transmembrane region" description="Helical" evidence="6">
    <location>
        <begin position="221"/>
        <end position="241"/>
    </location>
</feature>
<dbReference type="PANTHER" id="PTHR11206">
    <property type="entry name" value="MULTIDRUG RESISTANCE PROTEIN"/>
    <property type="match status" value="1"/>
</dbReference>
<organism evidence="8 9">
    <name type="scientific">Pantherophis guttatus</name>
    <name type="common">Corn snake</name>
    <name type="synonym">Elaphe guttata</name>
    <dbReference type="NCBI Taxonomy" id="94885"/>
    <lineage>
        <taxon>Eukaryota</taxon>
        <taxon>Metazoa</taxon>
        <taxon>Chordata</taxon>
        <taxon>Craniata</taxon>
        <taxon>Vertebrata</taxon>
        <taxon>Euteleostomi</taxon>
        <taxon>Lepidosauria</taxon>
        <taxon>Squamata</taxon>
        <taxon>Bifurcata</taxon>
        <taxon>Unidentata</taxon>
        <taxon>Episquamata</taxon>
        <taxon>Toxicofera</taxon>
        <taxon>Serpentes</taxon>
        <taxon>Colubroidea</taxon>
        <taxon>Colubridae</taxon>
        <taxon>Colubrinae</taxon>
        <taxon>Pantherophis</taxon>
    </lineage>
</organism>
<feature type="transmembrane region" description="Helical" evidence="6">
    <location>
        <begin position="375"/>
        <end position="392"/>
    </location>
</feature>
<feature type="transmembrane region" description="Helical" evidence="6">
    <location>
        <begin position="340"/>
        <end position="369"/>
    </location>
</feature>
<evidence type="ECO:0000256" key="3">
    <source>
        <dbReference type="ARBA" id="ARBA00022692"/>
    </source>
</evidence>
<keyword evidence="4 6" id="KW-1133">Transmembrane helix</keyword>
<evidence type="ECO:0000256" key="4">
    <source>
        <dbReference type="ARBA" id="ARBA00022989"/>
    </source>
</evidence>
<keyword evidence="8" id="KW-1185">Reference proteome</keyword>
<feature type="transmembrane region" description="Helical" evidence="6">
    <location>
        <begin position="119"/>
        <end position="138"/>
    </location>
</feature>
<evidence type="ECO:0000256" key="5">
    <source>
        <dbReference type="ARBA" id="ARBA00023136"/>
    </source>
</evidence>
<dbReference type="RefSeq" id="XP_060541609.1">
    <property type="nucleotide sequence ID" value="XM_060685626.1"/>
</dbReference>
<evidence type="ECO:0000256" key="1">
    <source>
        <dbReference type="ARBA" id="ARBA00004141"/>
    </source>
</evidence>
<feature type="transmembrane region" description="Helical" evidence="6">
    <location>
        <begin position="441"/>
        <end position="462"/>
    </location>
</feature>
<accession>A0ABM3YZR2</accession>
<evidence type="ECO:0000256" key="7">
    <source>
        <dbReference type="SAM" id="MobiDB-lite"/>
    </source>
</evidence>
<comment type="subcellular location">
    <subcellularLocation>
        <location evidence="1">Membrane</location>
        <topology evidence="1">Multi-pass membrane protein</topology>
    </subcellularLocation>
</comment>
<dbReference type="Proteomes" id="UP001652622">
    <property type="component" value="Unplaced"/>
</dbReference>
<dbReference type="NCBIfam" id="TIGR00797">
    <property type="entry name" value="matE"/>
    <property type="match status" value="1"/>
</dbReference>
<reference evidence="9" key="1">
    <citation type="submission" date="2025-08" db="UniProtKB">
        <authorList>
            <consortium name="RefSeq"/>
        </authorList>
    </citation>
    <scope>IDENTIFICATION</scope>
    <source>
        <tissue evidence="9">Blood</tissue>
    </source>
</reference>
<evidence type="ECO:0000256" key="2">
    <source>
        <dbReference type="ARBA" id="ARBA00010199"/>
    </source>
</evidence>
<feature type="transmembrane region" description="Helical" evidence="6">
    <location>
        <begin position="551"/>
        <end position="569"/>
    </location>
</feature>
<keyword evidence="3 6" id="KW-0812">Transmembrane</keyword>
<dbReference type="Pfam" id="PF01554">
    <property type="entry name" value="MatE"/>
    <property type="match status" value="2"/>
</dbReference>
<feature type="transmembrane region" description="Helical" evidence="6">
    <location>
        <begin position="413"/>
        <end position="435"/>
    </location>
</feature>
<evidence type="ECO:0000256" key="6">
    <source>
        <dbReference type="RuleBase" id="RU004914"/>
    </source>
</evidence>
<feature type="transmembrane region" description="Helical" evidence="6">
    <location>
        <begin position="77"/>
        <end position="99"/>
    </location>
</feature>
<sequence>MEEPARSRPPSPPSPPPLSASRCARRLRRLLPVGAWQEARELIKIGGPVFTAQLLGFLISVVSSIFCGHLGKVELDAVTLAVSVVNVVGISVGTGLASVCDTLMSQTYGSKNVKRVGTILQRGILILLLFCFPCWALFLNTERILLLFRQDPEVSRLTHIYVMIFIPALPAAFIYQLETRYLQSQAVLLPQVVTGVVVNVLNVIMNTIFLHTFKLGVVGSAWANTLSQNLQAFLLFLFVWWKKIHKETWGGWTMECLQEWGPFIRLALPSMFMICIEWWTFEIGSFLAGLMSTVELGAQSIIYELSTIAYLLPQGMSVASSVRVGNALGAGDADQAKRSCIMALLCTGVLAVVFAALLAALKDVVAYIFTDDKEIVALVSKVMLIFSPFHLFDATAATCGGVLRGAGKQKIGAIANAVGYYVIGLPIGITLMFVYKLGVMGLWTGLIVCISLQAASFLVVVLRMNWKKAAEEAQIRAGLTVRQGSAEDSVSADYLAMNLEVPNGDTLSCLVHPGENLGDHQPFPSEEMPQFITSPTPGALTCKQLLLRRGLALLLAVAILVLGVLIHLLL</sequence>
<comment type="similarity">
    <text evidence="2 6">Belongs to the multi antimicrobial extrusion (MATE) (TC 2.A.66.1) family.</text>
</comment>
<feature type="transmembrane region" description="Helical" evidence="6">
    <location>
        <begin position="187"/>
        <end position="209"/>
    </location>
</feature>
<dbReference type="GeneID" id="117658711"/>
<protein>
    <recommendedName>
        <fullName evidence="6">Multidrug and toxin extrusion protein</fullName>
    </recommendedName>
</protein>
<feature type="transmembrane region" description="Helical" evidence="6">
    <location>
        <begin position="49"/>
        <end position="71"/>
    </location>
</feature>
<keyword evidence="5 6" id="KW-0472">Membrane</keyword>
<evidence type="ECO:0000313" key="8">
    <source>
        <dbReference type="Proteomes" id="UP001652622"/>
    </source>
</evidence>